<keyword evidence="6" id="KW-0804">Transcription</keyword>
<organism evidence="13 14">
    <name type="scientific">Turnera subulata</name>
    <dbReference type="NCBI Taxonomy" id="218843"/>
    <lineage>
        <taxon>Eukaryota</taxon>
        <taxon>Viridiplantae</taxon>
        <taxon>Streptophyta</taxon>
        <taxon>Embryophyta</taxon>
        <taxon>Tracheophyta</taxon>
        <taxon>Spermatophyta</taxon>
        <taxon>Magnoliopsida</taxon>
        <taxon>eudicotyledons</taxon>
        <taxon>Gunneridae</taxon>
        <taxon>Pentapetalae</taxon>
        <taxon>rosids</taxon>
        <taxon>fabids</taxon>
        <taxon>Malpighiales</taxon>
        <taxon>Passifloraceae</taxon>
        <taxon>Turnera</taxon>
    </lineage>
</organism>
<dbReference type="PANTHER" id="PTHR45940:SF6">
    <property type="entry name" value="WUSCHEL-RELATED HOMEOBOX 2"/>
    <property type="match status" value="1"/>
</dbReference>
<evidence type="ECO:0000256" key="5">
    <source>
        <dbReference type="ARBA" id="ARBA00023155"/>
    </source>
</evidence>
<keyword evidence="2" id="KW-0217">Developmental protein</keyword>
<evidence type="ECO:0000256" key="4">
    <source>
        <dbReference type="ARBA" id="ARBA00023125"/>
    </source>
</evidence>
<proteinExistence type="inferred from homology"/>
<evidence type="ECO:0000256" key="9">
    <source>
        <dbReference type="PROSITE-ProRule" id="PRU00108"/>
    </source>
</evidence>
<dbReference type="GO" id="GO:0005634">
    <property type="term" value="C:nucleus"/>
    <property type="evidence" value="ECO:0007669"/>
    <property type="project" value="UniProtKB-SubCell"/>
</dbReference>
<dbReference type="InterPro" id="IPR001356">
    <property type="entry name" value="HD"/>
</dbReference>
<comment type="caution">
    <text evidence="13">The sequence shown here is derived from an EMBL/GenBank/DDBJ whole genome shotgun (WGS) entry which is preliminary data.</text>
</comment>
<dbReference type="Pfam" id="PF00046">
    <property type="entry name" value="Homeodomain"/>
    <property type="match status" value="1"/>
</dbReference>
<dbReference type="FunFam" id="1.10.10.60:FF:000146">
    <property type="entry name" value="WUSCHEL-related homeobox 4"/>
    <property type="match status" value="1"/>
</dbReference>
<feature type="region of interest" description="Disordered" evidence="11">
    <location>
        <begin position="218"/>
        <end position="249"/>
    </location>
</feature>
<evidence type="ECO:0000313" key="13">
    <source>
        <dbReference type="EMBL" id="KAJ4834446.1"/>
    </source>
</evidence>
<gene>
    <name evidence="13" type="ORF">Tsubulata_007895</name>
</gene>
<comment type="subcellular location">
    <subcellularLocation>
        <location evidence="1 9 10">Nucleus</location>
    </subcellularLocation>
</comment>
<dbReference type="PANTHER" id="PTHR45940">
    <property type="entry name" value="WUSCHEL-RELATED HOMEOBOX 1-RELATED"/>
    <property type="match status" value="1"/>
</dbReference>
<dbReference type="SUPFAM" id="SSF46689">
    <property type="entry name" value="Homeodomain-like"/>
    <property type="match status" value="1"/>
</dbReference>
<keyword evidence="3" id="KW-0805">Transcription regulation</keyword>
<feature type="compositionally biased region" description="Low complexity" evidence="11">
    <location>
        <begin position="224"/>
        <end position="243"/>
    </location>
</feature>
<comment type="similarity">
    <text evidence="8">Belongs to the WUS homeobox family.</text>
</comment>
<sequence length="273" mass="30716">MEGDLNMDMVDHHQSDSTESAAPVRWNPTKEQIIMLENLYRQGMRTPSAEQIQQITSRLKAYGHIEGKNVFYWFQNHKARQRLKQKQESMACINHYLCPRAAAHHQPVFAPPNCQRVACSPHYHHQQPQSDLGLYPEYHMMMLPSVKRRARAQKLEGTRASYAFVRESASANECNNPILMAPNARRNRKSYGDIKGNCNYKETLPLFPLLPTGMSGQISTTRNSFGSSSTENSISTPSSSSDTANGIEEGFGSGGKPFFDFLSAGHDPFLGEY</sequence>
<evidence type="ECO:0000256" key="2">
    <source>
        <dbReference type="ARBA" id="ARBA00022473"/>
    </source>
</evidence>
<evidence type="ECO:0000256" key="6">
    <source>
        <dbReference type="ARBA" id="ARBA00023163"/>
    </source>
</evidence>
<reference evidence="13" key="1">
    <citation type="submission" date="2022-02" db="EMBL/GenBank/DDBJ databases">
        <authorList>
            <person name="Henning P.M."/>
            <person name="McCubbin A.G."/>
            <person name="Shore J.S."/>
        </authorList>
    </citation>
    <scope>NUCLEOTIDE SEQUENCE</scope>
    <source>
        <strain evidence="13">F60SS</strain>
        <tissue evidence="13">Leaves</tissue>
    </source>
</reference>
<evidence type="ECO:0000256" key="11">
    <source>
        <dbReference type="SAM" id="MobiDB-lite"/>
    </source>
</evidence>
<keyword evidence="5 9" id="KW-0371">Homeobox</keyword>
<feature type="DNA-binding region" description="Homeobox" evidence="9">
    <location>
        <begin position="21"/>
        <end position="85"/>
    </location>
</feature>
<evidence type="ECO:0000313" key="14">
    <source>
        <dbReference type="Proteomes" id="UP001141552"/>
    </source>
</evidence>
<feature type="domain" description="Homeobox" evidence="12">
    <location>
        <begin position="19"/>
        <end position="84"/>
    </location>
</feature>
<protein>
    <recommendedName>
        <fullName evidence="12">Homeobox domain-containing protein</fullName>
    </recommendedName>
</protein>
<reference evidence="13" key="2">
    <citation type="journal article" date="2023" name="Plants (Basel)">
        <title>Annotation of the Turnera subulata (Passifloraceae) Draft Genome Reveals the S-Locus Evolved after the Divergence of Turneroideae from Passifloroideae in a Stepwise Manner.</title>
        <authorList>
            <person name="Henning P.M."/>
            <person name="Roalson E.H."/>
            <person name="Mir W."/>
            <person name="McCubbin A.G."/>
            <person name="Shore J.S."/>
        </authorList>
    </citation>
    <scope>NUCLEOTIDE SEQUENCE</scope>
    <source>
        <strain evidence="13">F60SS</strain>
    </source>
</reference>
<accession>A0A9Q0FN26</accession>
<evidence type="ECO:0000256" key="10">
    <source>
        <dbReference type="RuleBase" id="RU000682"/>
    </source>
</evidence>
<dbReference type="SMART" id="SM00389">
    <property type="entry name" value="HOX"/>
    <property type="match status" value="1"/>
</dbReference>
<evidence type="ECO:0000259" key="12">
    <source>
        <dbReference type="PROSITE" id="PS50071"/>
    </source>
</evidence>
<dbReference type="OrthoDB" id="1896656at2759"/>
<keyword evidence="7 9" id="KW-0539">Nucleus</keyword>
<dbReference type="GO" id="GO:0003700">
    <property type="term" value="F:DNA-binding transcription factor activity"/>
    <property type="evidence" value="ECO:0007669"/>
    <property type="project" value="InterPro"/>
</dbReference>
<dbReference type="AlphaFoldDB" id="A0A9Q0FN26"/>
<evidence type="ECO:0000256" key="8">
    <source>
        <dbReference type="ARBA" id="ARBA00024040"/>
    </source>
</evidence>
<name>A0A9Q0FN26_9ROSI</name>
<dbReference type="Proteomes" id="UP001141552">
    <property type="component" value="Unassembled WGS sequence"/>
</dbReference>
<evidence type="ECO:0000256" key="3">
    <source>
        <dbReference type="ARBA" id="ARBA00023015"/>
    </source>
</evidence>
<dbReference type="EMBL" id="JAKUCV010004695">
    <property type="protein sequence ID" value="KAJ4834446.1"/>
    <property type="molecule type" value="Genomic_DNA"/>
</dbReference>
<feature type="region of interest" description="Disordered" evidence="11">
    <location>
        <begin position="1"/>
        <end position="22"/>
    </location>
</feature>
<keyword evidence="14" id="KW-1185">Reference proteome</keyword>
<dbReference type="Gene3D" id="1.10.10.60">
    <property type="entry name" value="Homeodomain-like"/>
    <property type="match status" value="1"/>
</dbReference>
<dbReference type="GO" id="GO:0003677">
    <property type="term" value="F:DNA binding"/>
    <property type="evidence" value="ECO:0007669"/>
    <property type="project" value="UniProtKB-UniRule"/>
</dbReference>
<dbReference type="GO" id="GO:0099402">
    <property type="term" value="P:plant organ development"/>
    <property type="evidence" value="ECO:0007669"/>
    <property type="project" value="InterPro"/>
</dbReference>
<dbReference type="InterPro" id="IPR044555">
    <property type="entry name" value="WUSCHEL-like"/>
</dbReference>
<dbReference type="InterPro" id="IPR009057">
    <property type="entry name" value="Homeodomain-like_sf"/>
</dbReference>
<evidence type="ECO:0000256" key="7">
    <source>
        <dbReference type="ARBA" id="ARBA00023242"/>
    </source>
</evidence>
<keyword evidence="4 9" id="KW-0238">DNA-binding</keyword>
<dbReference type="CDD" id="cd00086">
    <property type="entry name" value="homeodomain"/>
    <property type="match status" value="1"/>
</dbReference>
<dbReference type="PROSITE" id="PS50071">
    <property type="entry name" value="HOMEOBOX_2"/>
    <property type="match status" value="1"/>
</dbReference>
<evidence type="ECO:0000256" key="1">
    <source>
        <dbReference type="ARBA" id="ARBA00004123"/>
    </source>
</evidence>